<comment type="similarity">
    <text evidence="1">Belongs to the NAD(P)H dehydrogenase (quinone) family.</text>
</comment>
<dbReference type="GeneID" id="44134356"/>
<proteinExistence type="inferred from homology"/>
<gene>
    <name evidence="4" type="ORF">BRX40_17510</name>
    <name evidence="5" type="ORF">CA257_09510</name>
</gene>
<dbReference type="InterPro" id="IPR029039">
    <property type="entry name" value="Flavoprotein-like_sf"/>
</dbReference>
<dbReference type="Gene3D" id="3.40.50.360">
    <property type="match status" value="1"/>
</dbReference>
<dbReference type="Proteomes" id="UP000286681">
    <property type="component" value="Unassembled WGS sequence"/>
</dbReference>
<feature type="domain" description="Flavodoxin-like fold" evidence="3">
    <location>
        <begin position="9"/>
        <end position="189"/>
    </location>
</feature>
<accession>A0A1L6JDK3</accession>
<evidence type="ECO:0000256" key="1">
    <source>
        <dbReference type="ARBA" id="ARBA00006252"/>
    </source>
</evidence>
<name>A0A1L6JDK3_9SPHN</name>
<dbReference type="OrthoDB" id="9798454at2"/>
<dbReference type="EMBL" id="CP018820">
    <property type="protein sequence ID" value="APR53968.1"/>
    <property type="molecule type" value="Genomic_DNA"/>
</dbReference>
<reference evidence="4" key="1">
    <citation type="submission" date="2016-12" db="EMBL/GenBank/DDBJ databases">
        <title>Whole genome sequencing of Sphingomonas koreensis.</title>
        <authorList>
            <person name="Conlan S."/>
            <person name="Thomas P.J."/>
            <person name="Mullikin J."/>
            <person name="Palmore T.N."/>
            <person name="Frank K.M."/>
            <person name="Segre J.A."/>
        </authorList>
    </citation>
    <scope>NUCLEOTIDE SEQUENCE</scope>
    <source>
        <strain evidence="4">ABOJV</strain>
    </source>
</reference>
<dbReference type="GO" id="GO:0003955">
    <property type="term" value="F:NAD(P)H dehydrogenase (quinone) activity"/>
    <property type="evidence" value="ECO:0007669"/>
    <property type="project" value="TreeGrafter"/>
</dbReference>
<dbReference type="InterPro" id="IPR003680">
    <property type="entry name" value="Flavodoxin_fold"/>
</dbReference>
<dbReference type="Pfam" id="PF02525">
    <property type="entry name" value="Flavodoxin_2"/>
    <property type="match status" value="1"/>
</dbReference>
<dbReference type="RefSeq" id="WP_075152479.1">
    <property type="nucleotide sequence ID" value="NZ_CP018820.1"/>
</dbReference>
<evidence type="ECO:0000259" key="3">
    <source>
        <dbReference type="Pfam" id="PF02525"/>
    </source>
</evidence>
<dbReference type="SUPFAM" id="SSF52218">
    <property type="entry name" value="Flavoproteins"/>
    <property type="match status" value="1"/>
</dbReference>
<dbReference type="AlphaFoldDB" id="A0A1L6JDK3"/>
<evidence type="ECO:0000313" key="5">
    <source>
        <dbReference type="EMBL" id="RSV03453.1"/>
    </source>
</evidence>
<dbReference type="GO" id="GO:0005829">
    <property type="term" value="C:cytosol"/>
    <property type="evidence" value="ECO:0007669"/>
    <property type="project" value="TreeGrafter"/>
</dbReference>
<evidence type="ECO:0000313" key="6">
    <source>
        <dbReference type="Proteomes" id="UP000185161"/>
    </source>
</evidence>
<evidence type="ECO:0000313" key="4">
    <source>
        <dbReference type="EMBL" id="APR53968.1"/>
    </source>
</evidence>
<dbReference type="Proteomes" id="UP000185161">
    <property type="component" value="Chromosome"/>
</dbReference>
<dbReference type="PANTHER" id="PTHR10204:SF34">
    <property type="entry name" value="NAD(P)H DEHYDROGENASE [QUINONE] 1 ISOFORM 1"/>
    <property type="match status" value="1"/>
</dbReference>
<dbReference type="InterPro" id="IPR051545">
    <property type="entry name" value="NAD(P)H_dehydrogenase_qn"/>
</dbReference>
<sequence>MPTSAVSARHLIVLGHPAPGSFNHQVAETYQTVARECWQDADIRDLYALDFDPLLRAGASPSPDVEAELAMLQACDVLVFVYPIWFGTPPAIIKGYVERVLGANFRPAYLKSEASAALFHGKRLLTLSSSATSLPWLNERGQWLSLRQAFDTYLANLFGFREAEHVHFESVVEGARENYIAELLGRVKQTARFMCSELARERHARRTALHLDPANS</sequence>
<evidence type="ECO:0000313" key="7">
    <source>
        <dbReference type="Proteomes" id="UP000286681"/>
    </source>
</evidence>
<dbReference type="STRING" id="93064.BRX40_17510"/>
<evidence type="ECO:0000256" key="2">
    <source>
        <dbReference type="ARBA" id="ARBA00023002"/>
    </source>
</evidence>
<dbReference type="PANTHER" id="PTHR10204">
    <property type="entry name" value="NAD P H OXIDOREDUCTASE-RELATED"/>
    <property type="match status" value="1"/>
</dbReference>
<reference evidence="5 7" key="3">
    <citation type="submission" date="2018-07" db="EMBL/GenBank/DDBJ databases">
        <title>Genomic and Epidemiologic Investigation of an Indolent Hospital Outbreak.</title>
        <authorList>
            <person name="Johnson R.C."/>
            <person name="Deming C."/>
            <person name="Conlan S."/>
            <person name="Zellmer C.J."/>
            <person name="Michelin A.V."/>
            <person name="Lee-Lin S."/>
            <person name="Thomas P.J."/>
            <person name="Park M."/>
            <person name="Weingarten R.A."/>
            <person name="Less J."/>
            <person name="Dekker J.P."/>
            <person name="Frank K.M."/>
            <person name="Musser K.A."/>
            <person name="Mcquiston J.R."/>
            <person name="Henderson D.K."/>
            <person name="Lau A.F."/>
            <person name="Palmore T.N."/>
            <person name="Segre J.A."/>
        </authorList>
    </citation>
    <scope>NUCLEOTIDE SEQUENCE [LARGE SCALE GENOMIC DNA]</scope>
    <source>
        <strain evidence="5 7">SK-NIH.Env10_0317</strain>
    </source>
</reference>
<reference evidence="6" key="2">
    <citation type="submission" date="2016-12" db="EMBL/GenBank/DDBJ databases">
        <title>Whole genome sequencing of Sphingomonas sp. ABOJV.</title>
        <authorList>
            <person name="Conlan S."/>
            <person name="Thomas P.J."/>
            <person name="Mullikin J."/>
            <person name="Palmore T.N."/>
            <person name="Frank K.M."/>
            <person name="Segre J.A."/>
        </authorList>
    </citation>
    <scope>NUCLEOTIDE SEQUENCE [LARGE SCALE GENOMIC DNA]</scope>
    <source>
        <strain evidence="6">ABOJV</strain>
    </source>
</reference>
<dbReference type="KEGG" id="skr:BRX40_17510"/>
<protein>
    <submittedName>
        <fullName evidence="5">Flavodoxin family protein</fullName>
    </submittedName>
</protein>
<organism evidence="4 6">
    <name type="scientific">Sphingomonas koreensis</name>
    <dbReference type="NCBI Taxonomy" id="93064"/>
    <lineage>
        <taxon>Bacteria</taxon>
        <taxon>Pseudomonadati</taxon>
        <taxon>Pseudomonadota</taxon>
        <taxon>Alphaproteobacteria</taxon>
        <taxon>Sphingomonadales</taxon>
        <taxon>Sphingomonadaceae</taxon>
        <taxon>Sphingomonas</taxon>
    </lineage>
</organism>
<keyword evidence="2" id="KW-0560">Oxidoreductase</keyword>
<keyword evidence="6" id="KW-1185">Reference proteome</keyword>
<dbReference type="EMBL" id="QQWO01000007">
    <property type="protein sequence ID" value="RSV03453.1"/>
    <property type="molecule type" value="Genomic_DNA"/>
</dbReference>